<keyword evidence="5" id="KW-0812">Transmembrane</keyword>
<dbReference type="GO" id="GO:0046819">
    <property type="term" value="P:protein secretion by the type V secretion system"/>
    <property type="evidence" value="ECO:0007669"/>
    <property type="project" value="TreeGrafter"/>
</dbReference>
<dbReference type="PROSITE" id="PS51779">
    <property type="entry name" value="POTRA"/>
    <property type="match status" value="1"/>
</dbReference>
<keyword evidence="3" id="KW-0813">Transport</keyword>
<evidence type="ECO:0000256" key="5">
    <source>
        <dbReference type="ARBA" id="ARBA00022692"/>
    </source>
</evidence>
<evidence type="ECO:0000256" key="8">
    <source>
        <dbReference type="ARBA" id="ARBA00023237"/>
    </source>
</evidence>
<keyword evidence="12" id="KW-1185">Reference proteome</keyword>
<evidence type="ECO:0000313" key="11">
    <source>
        <dbReference type="EMBL" id="EDX75261.1"/>
    </source>
</evidence>
<organism evidence="11 12">
    <name type="scientific">Coleofasciculus chthonoplastes PCC 7420</name>
    <dbReference type="NCBI Taxonomy" id="118168"/>
    <lineage>
        <taxon>Bacteria</taxon>
        <taxon>Bacillati</taxon>
        <taxon>Cyanobacteriota</taxon>
        <taxon>Cyanophyceae</taxon>
        <taxon>Coleofasciculales</taxon>
        <taxon>Coleofasciculaceae</taxon>
        <taxon>Coleofasciculus</taxon>
    </lineage>
</organism>
<accession>B4VRZ7</accession>
<dbReference type="GO" id="GO:0098046">
    <property type="term" value="C:type V protein secretion system complex"/>
    <property type="evidence" value="ECO:0007669"/>
    <property type="project" value="TreeGrafter"/>
</dbReference>
<dbReference type="InterPro" id="IPR051544">
    <property type="entry name" value="TPS_OM_transporter"/>
</dbReference>
<comment type="subcellular location">
    <subcellularLocation>
        <location evidence="1">Cell outer membrane</location>
    </subcellularLocation>
</comment>
<comment type="similarity">
    <text evidence="2">Belongs to the TPS (TC 1.B.20) family.</text>
</comment>
<feature type="compositionally biased region" description="Basic and acidic residues" evidence="9">
    <location>
        <begin position="55"/>
        <end position="65"/>
    </location>
</feature>
<dbReference type="eggNOG" id="COG2831">
    <property type="taxonomic scope" value="Bacteria"/>
</dbReference>
<dbReference type="InterPro" id="IPR005565">
    <property type="entry name" value="Hemolysn_activator_HlyB_C"/>
</dbReference>
<dbReference type="Proteomes" id="UP000003835">
    <property type="component" value="Unassembled WGS sequence"/>
</dbReference>
<dbReference type="RefSeq" id="WP_006101538.1">
    <property type="nucleotide sequence ID" value="NZ_DS989850.1"/>
</dbReference>
<feature type="region of interest" description="Disordered" evidence="9">
    <location>
        <begin position="55"/>
        <end position="85"/>
    </location>
</feature>
<keyword evidence="7" id="KW-0472">Membrane</keyword>
<dbReference type="EMBL" id="DS989850">
    <property type="protein sequence ID" value="EDX75261.1"/>
    <property type="molecule type" value="Genomic_DNA"/>
</dbReference>
<proteinExistence type="inferred from homology"/>
<reference evidence="11 12" key="1">
    <citation type="submission" date="2008-07" db="EMBL/GenBank/DDBJ databases">
        <authorList>
            <person name="Tandeau de Marsac N."/>
            <person name="Ferriera S."/>
            <person name="Johnson J."/>
            <person name="Kravitz S."/>
            <person name="Beeson K."/>
            <person name="Sutton G."/>
            <person name="Rogers Y.-H."/>
            <person name="Friedman R."/>
            <person name="Frazier M."/>
            <person name="Venter J.C."/>
        </authorList>
    </citation>
    <scope>NUCLEOTIDE SEQUENCE [LARGE SCALE GENOMIC DNA]</scope>
    <source>
        <strain evidence="11 12">PCC 7420</strain>
    </source>
</reference>
<protein>
    <submittedName>
        <fullName evidence="11">Outer membrane protein, OMP85 family, putative</fullName>
    </submittedName>
</protein>
<name>B4VRZ7_9CYAN</name>
<dbReference type="HOGENOM" id="CLU_021521_0_1_3"/>
<dbReference type="InterPro" id="IPR013686">
    <property type="entry name" value="Polypept-transport_assoc_ShlB"/>
</dbReference>
<dbReference type="InterPro" id="IPR034746">
    <property type="entry name" value="POTRA"/>
</dbReference>
<evidence type="ECO:0000256" key="6">
    <source>
        <dbReference type="ARBA" id="ARBA00022927"/>
    </source>
</evidence>
<keyword evidence="4" id="KW-1134">Transmembrane beta strand</keyword>
<keyword evidence="8" id="KW-0998">Cell outer membrane</keyword>
<feature type="compositionally biased region" description="Pro residues" evidence="9">
    <location>
        <begin position="185"/>
        <end position="200"/>
    </location>
</feature>
<evidence type="ECO:0000256" key="2">
    <source>
        <dbReference type="ARBA" id="ARBA00009055"/>
    </source>
</evidence>
<feature type="domain" description="POTRA" evidence="10">
    <location>
        <begin position="238"/>
        <end position="313"/>
    </location>
</feature>
<evidence type="ECO:0000256" key="9">
    <source>
        <dbReference type="SAM" id="MobiDB-lite"/>
    </source>
</evidence>
<dbReference type="AlphaFoldDB" id="B4VRZ7"/>
<evidence type="ECO:0000259" key="10">
    <source>
        <dbReference type="PROSITE" id="PS51779"/>
    </source>
</evidence>
<dbReference type="PANTHER" id="PTHR34597:SF1">
    <property type="entry name" value="HEME_HEMOPEXIN TRANSPORTER PROTEIN HUXB"/>
    <property type="match status" value="1"/>
</dbReference>
<evidence type="ECO:0000256" key="1">
    <source>
        <dbReference type="ARBA" id="ARBA00004442"/>
    </source>
</evidence>
<dbReference type="Pfam" id="PF08479">
    <property type="entry name" value="POTRA_2"/>
    <property type="match status" value="1"/>
</dbReference>
<dbReference type="STRING" id="118168.MC7420_2265"/>
<evidence type="ECO:0000256" key="7">
    <source>
        <dbReference type="ARBA" id="ARBA00023136"/>
    </source>
</evidence>
<dbReference type="GO" id="GO:0009279">
    <property type="term" value="C:cell outer membrane"/>
    <property type="evidence" value="ECO:0007669"/>
    <property type="project" value="UniProtKB-SubCell"/>
</dbReference>
<dbReference type="Gene3D" id="3.10.20.310">
    <property type="entry name" value="membrane protein fhac"/>
    <property type="match status" value="1"/>
</dbReference>
<evidence type="ECO:0000313" key="12">
    <source>
        <dbReference type="Proteomes" id="UP000003835"/>
    </source>
</evidence>
<feature type="compositionally biased region" description="Low complexity" evidence="9">
    <location>
        <begin position="215"/>
        <end position="227"/>
    </location>
</feature>
<feature type="region of interest" description="Disordered" evidence="9">
    <location>
        <begin position="169"/>
        <end position="234"/>
    </location>
</feature>
<dbReference type="GO" id="GO:0008320">
    <property type="term" value="F:protein transmembrane transporter activity"/>
    <property type="evidence" value="ECO:0007669"/>
    <property type="project" value="TreeGrafter"/>
</dbReference>
<evidence type="ECO:0000256" key="3">
    <source>
        <dbReference type="ARBA" id="ARBA00022448"/>
    </source>
</evidence>
<dbReference type="Gene3D" id="2.40.160.50">
    <property type="entry name" value="membrane protein fhac: a member of the omp85/tpsb transporter family"/>
    <property type="match status" value="1"/>
</dbReference>
<sequence>MIGVNSNGQILFTSIAVLWAAFWLTPSVNAQTLPILTNTKSSADQGLSLTKAEDSIKAEGREQRTAGKQSGGKVEGHDNCLGGHEISHSTLSQGGFCPNVTIHSQTTVPKPAPTNQVSDAPRVNVTDLRLVGNAHPTIDKGFWRSPNAYFSAIPPRVGSILNTQHSTFNAQVPDRTTPRDSPSIPELPPPQDIEPPPPSRLPETTPSPTLPPPEQLLDPELAPTTPDETPETPEGAQITVKQFEFTGNTAFSDQELAEVTAEFTNRPITFAELLNARTAVTQLYVDNGYATSGAFIPPQPLTQDTVTIEIVEGGIEEIQVNGLRRLRPNYVRSRIAVANPKPLNVPHLLESLRLLQLDPLIENVSAELSTGSGPGTSLLIVDVIEANTWSYQLFANNGRSPSVGSFRRGASITQANLLGFGDGVTLSYTNTDGSDEIEFNYTLPVNPRNGEVSFSFSNTSSEIIEDPFNFLDIQSDSTSFDLTFRQPLLETPTQQLAVGLTASRRNTKTVFLEELVGEEVGFPSLGADEDGRIRVSALRFFQEWTQRGASEVFALRSQFNLGLGIFDATVNDDEPDSRFFSWRGQAQWVRLLAPDTLLVLRGDLQLAAQDLLPVEQIGLGGLGSVRGYRQDIRLTDNGAFASAEVRLPILRIPEWDGILQVTPFVDVGTTWNNGEIDDPDPSSLAALGLGLQWQQGDRITARLDWGIPLISVDSEDDTWQENGVYFSITINPF</sequence>
<dbReference type="PANTHER" id="PTHR34597">
    <property type="entry name" value="SLR1661 PROTEIN"/>
    <property type="match status" value="1"/>
</dbReference>
<gene>
    <name evidence="11" type="ORF">MC7420_2265</name>
</gene>
<evidence type="ECO:0000256" key="4">
    <source>
        <dbReference type="ARBA" id="ARBA00022452"/>
    </source>
</evidence>
<dbReference type="Pfam" id="PF03865">
    <property type="entry name" value="ShlB"/>
    <property type="match status" value="1"/>
</dbReference>
<keyword evidence="6" id="KW-0653">Protein transport</keyword>